<feature type="domain" description="Uncharacterized protein TP-0789" evidence="2">
    <location>
        <begin position="78"/>
        <end position="260"/>
    </location>
</feature>
<keyword evidence="4" id="KW-1185">Reference proteome</keyword>
<dbReference type="Pfam" id="PF17131">
    <property type="entry name" value="LolA_like"/>
    <property type="match status" value="1"/>
</dbReference>
<dbReference type="AlphaFoldDB" id="A0A4P9VVM1"/>
<feature type="chain" id="PRO_5020413077" evidence="1">
    <location>
        <begin position="23"/>
        <end position="262"/>
    </location>
</feature>
<keyword evidence="1" id="KW-0732">Signal</keyword>
<comment type="caution">
    <text evidence="3">The sequence shown here is derived from an EMBL/GenBank/DDBJ whole genome shotgun (WGS) entry which is preliminary data.</text>
</comment>
<evidence type="ECO:0000313" key="3">
    <source>
        <dbReference type="EMBL" id="RDH46412.1"/>
    </source>
</evidence>
<organism evidence="3 4">
    <name type="scientific">Zooshikella ganghwensis</name>
    <dbReference type="NCBI Taxonomy" id="202772"/>
    <lineage>
        <taxon>Bacteria</taxon>
        <taxon>Pseudomonadati</taxon>
        <taxon>Pseudomonadota</taxon>
        <taxon>Gammaproteobacteria</taxon>
        <taxon>Oceanospirillales</taxon>
        <taxon>Zooshikellaceae</taxon>
        <taxon>Zooshikella</taxon>
    </lineage>
</organism>
<dbReference type="EMBL" id="NDXW01000001">
    <property type="protein sequence ID" value="RDH46412.1"/>
    <property type="molecule type" value="Genomic_DNA"/>
</dbReference>
<dbReference type="RefSeq" id="WP_094789174.1">
    <property type="nucleotide sequence ID" value="NZ_NDXW01000001.1"/>
</dbReference>
<evidence type="ECO:0000313" key="4">
    <source>
        <dbReference type="Proteomes" id="UP000257039"/>
    </source>
</evidence>
<dbReference type="Proteomes" id="UP000257039">
    <property type="component" value="Unassembled WGS sequence"/>
</dbReference>
<feature type="signal peptide" evidence="1">
    <location>
        <begin position="1"/>
        <end position="22"/>
    </location>
</feature>
<accession>A0A4P9VVM1</accession>
<proteinExistence type="predicted"/>
<gene>
    <name evidence="3" type="ORF">B9G39_24805</name>
</gene>
<dbReference type="CDD" id="cd16329">
    <property type="entry name" value="LolA_like"/>
    <property type="match status" value="1"/>
</dbReference>
<reference evidence="3 4" key="1">
    <citation type="submission" date="2017-04" db="EMBL/GenBank/DDBJ databases">
        <title>Draft genome sequence of Zooshikella ganghwensis VG4 isolated from Red Sea sediments.</title>
        <authorList>
            <person name="Rehman Z."/>
            <person name="Alam I."/>
            <person name="Kamau A."/>
            <person name="Bajic V."/>
            <person name="Leiknes T."/>
        </authorList>
    </citation>
    <scope>NUCLEOTIDE SEQUENCE [LARGE SCALE GENOMIC DNA]</scope>
    <source>
        <strain evidence="3 4">VG4</strain>
    </source>
</reference>
<dbReference type="Gene3D" id="2.50.20.10">
    <property type="entry name" value="Lipoprotein localisation LolA/LolB/LppX"/>
    <property type="match status" value="1"/>
</dbReference>
<name>A0A4P9VVM1_9GAMM</name>
<evidence type="ECO:0000259" key="2">
    <source>
        <dbReference type="Pfam" id="PF17131"/>
    </source>
</evidence>
<protein>
    <submittedName>
        <fullName evidence="3">Outer membrane lipoprotein-sorting protein</fullName>
    </submittedName>
</protein>
<dbReference type="InterPro" id="IPR033399">
    <property type="entry name" value="TP_0789-like"/>
</dbReference>
<evidence type="ECO:0000256" key="1">
    <source>
        <dbReference type="SAM" id="SignalP"/>
    </source>
</evidence>
<keyword evidence="3" id="KW-0449">Lipoprotein</keyword>
<sequence length="262" mass="30585">MKLKKWQIGTLCLLFITHVLWAKTNSQQGFVVAQKAEQKRKGFNDSQADVTMVLRNAQGEESKRDMVIFTQEVDNDGDKVLIRFLSPGDVKGTALLNYTHKIEDDERWLFLPSIKRVKRLASKNKSGPFMGSEFSYEDLSSPELEKYEYRYLKDEVLNGVDCFVVERIPKDKFSGYIRQEVWYDKEAYRIRKINYIDRKQTLLKTQINSGFKLFSGEFWRPLKVAMVNHQTGKSTELLYNTLTMKVGLEKTLFKPSGLKRLR</sequence>